<dbReference type="KEGG" id="cmiu:B1H56_00510"/>
<dbReference type="EMBL" id="LSZW01000064">
    <property type="protein sequence ID" value="KXK64512.1"/>
    <property type="molecule type" value="Genomic_DNA"/>
</dbReference>
<dbReference type="SUPFAM" id="SSF110738">
    <property type="entry name" value="Glycerate kinase I"/>
    <property type="match status" value="1"/>
</dbReference>
<dbReference type="Gene3D" id="3.90.1510.10">
    <property type="entry name" value="Glycerate kinase, domain 2"/>
    <property type="match status" value="1"/>
</dbReference>
<keyword evidence="2 4" id="KW-0808">Transferase</keyword>
<evidence type="ECO:0000313" key="6">
    <source>
        <dbReference type="Proteomes" id="UP000070366"/>
    </source>
</evidence>
<dbReference type="PANTHER" id="PTHR21599">
    <property type="entry name" value="GLYCERATE KINASE"/>
    <property type="match status" value="1"/>
</dbReference>
<proteinExistence type="inferred from homology"/>
<evidence type="ECO:0000256" key="1">
    <source>
        <dbReference type="ARBA" id="ARBA00006284"/>
    </source>
</evidence>
<dbReference type="Proteomes" id="UP000070366">
    <property type="component" value="Unassembled WGS sequence"/>
</dbReference>
<accession>A0A136Q1F9</accession>
<dbReference type="PATRIC" id="fig|626937.4.peg.2549"/>
<protein>
    <submittedName>
        <fullName evidence="5">Putative glycerate kinase</fullName>
    </submittedName>
</protein>
<keyword evidence="6" id="KW-1185">Reference proteome</keyword>
<dbReference type="RefSeq" id="WP_066522246.1">
    <property type="nucleotide sequence ID" value="NZ_CABMOF010000007.1"/>
</dbReference>
<gene>
    <name evidence="5" type="ORF">HMPREF3293_02591</name>
</gene>
<dbReference type="GO" id="GO:0008887">
    <property type="term" value="F:glycerate kinase activity"/>
    <property type="evidence" value="ECO:0007669"/>
    <property type="project" value="UniProtKB-UniRule"/>
</dbReference>
<reference evidence="5 6" key="1">
    <citation type="submission" date="2016-02" db="EMBL/GenBank/DDBJ databases">
        <authorList>
            <person name="Wen L."/>
            <person name="He K."/>
            <person name="Yang H."/>
        </authorList>
    </citation>
    <scope>NUCLEOTIDE SEQUENCE [LARGE SCALE GENOMIC DNA]</scope>
    <source>
        <strain evidence="5 6">DSM 22607</strain>
    </source>
</reference>
<organism evidence="5 6">
    <name type="scientific">Christensenella minuta</name>
    <dbReference type="NCBI Taxonomy" id="626937"/>
    <lineage>
        <taxon>Bacteria</taxon>
        <taxon>Bacillati</taxon>
        <taxon>Bacillota</taxon>
        <taxon>Clostridia</taxon>
        <taxon>Christensenellales</taxon>
        <taxon>Christensenellaceae</taxon>
        <taxon>Christensenella</taxon>
    </lineage>
</organism>
<dbReference type="Pfam" id="PF02595">
    <property type="entry name" value="Gly_kinase"/>
    <property type="match status" value="1"/>
</dbReference>
<sequence length="373" mass="38378">MKIVIAPDSFKGTITSGEICDIVGAAAARHFPRAEIVKIPVSDGGEGMVDALLAGVGERIAVEVTGPNFTEEQAAYGILPDGTAVIEMAAASGIMLAADPKRPMDATSLGTGQLIRDAARRGCRKIILGIGGSATMDAGLGMAAAMGVRFLDGSGAEVEPTARGLGKIARIDASVVPGEMDGLKILIASDVKNPACGETGSAQVFGRQKGASRQDIAEIDEWIVRFCGLVREATGKDLLHTPGTGAAGGMAIPLLAFFGADIVPGIDLILDAAGFNEKIRGANMVITGEGMLDGQSLEGKVPVGVARRAKKEGIPVVALVGDIGPDYARAYEEGITAVFSTNKAAVPFEIAKQTSKEDLALLADSLFAFKAMR</sequence>
<dbReference type="GO" id="GO:0031388">
    <property type="term" value="P:organic acid phosphorylation"/>
    <property type="evidence" value="ECO:0007669"/>
    <property type="project" value="UniProtKB-UniRule"/>
</dbReference>
<evidence type="ECO:0000256" key="4">
    <source>
        <dbReference type="PIRNR" id="PIRNR006078"/>
    </source>
</evidence>
<dbReference type="NCBIfam" id="TIGR00045">
    <property type="entry name" value="glycerate kinase"/>
    <property type="match status" value="1"/>
</dbReference>
<name>A0A136Q1F9_9FIRM</name>
<comment type="similarity">
    <text evidence="1 4">Belongs to the glycerate kinase type-1 family.</text>
</comment>
<dbReference type="InterPro" id="IPR036129">
    <property type="entry name" value="Glycerate_kinase_sf"/>
</dbReference>
<evidence type="ECO:0000256" key="3">
    <source>
        <dbReference type="ARBA" id="ARBA00022777"/>
    </source>
</evidence>
<dbReference type="InterPro" id="IPR018193">
    <property type="entry name" value="Glyc_kinase_flavodox-like_fold"/>
</dbReference>
<dbReference type="STRING" id="626937.HMPREF3293_02591"/>
<dbReference type="InterPro" id="IPR018197">
    <property type="entry name" value="Glycerate_kinase_RE-like"/>
</dbReference>
<dbReference type="InterPro" id="IPR004381">
    <property type="entry name" value="Glycerate_kinase"/>
</dbReference>
<keyword evidence="3 4" id="KW-0418">Kinase</keyword>
<evidence type="ECO:0000256" key="2">
    <source>
        <dbReference type="ARBA" id="ARBA00022679"/>
    </source>
</evidence>
<evidence type="ECO:0000313" key="5">
    <source>
        <dbReference type="EMBL" id="KXK64512.1"/>
    </source>
</evidence>
<dbReference type="OrthoDB" id="9774290at2"/>
<dbReference type="PANTHER" id="PTHR21599:SF0">
    <property type="entry name" value="GLYCERATE KINASE"/>
    <property type="match status" value="1"/>
</dbReference>
<dbReference type="AlphaFoldDB" id="A0A136Q1F9"/>
<comment type="caution">
    <text evidence="5">The sequence shown here is derived from an EMBL/GenBank/DDBJ whole genome shotgun (WGS) entry which is preliminary data.</text>
</comment>
<dbReference type="Gene3D" id="3.40.50.10350">
    <property type="entry name" value="Glycerate kinase, domain 1"/>
    <property type="match status" value="1"/>
</dbReference>
<dbReference type="PIRSF" id="PIRSF006078">
    <property type="entry name" value="GlxK"/>
    <property type="match status" value="1"/>
</dbReference>